<evidence type="ECO:0000256" key="3">
    <source>
        <dbReference type="ARBA" id="ARBA00022475"/>
    </source>
</evidence>
<evidence type="ECO:0000256" key="7">
    <source>
        <dbReference type="ARBA" id="ARBA00022989"/>
    </source>
</evidence>
<dbReference type="SUPFAM" id="SSF82171">
    <property type="entry name" value="DPP6 N-terminal domain-like"/>
    <property type="match status" value="1"/>
</dbReference>
<gene>
    <name evidence="11" type="ORF">CCR87_16320</name>
</gene>
<evidence type="ECO:0000313" key="12">
    <source>
        <dbReference type="Proteomes" id="UP000706333"/>
    </source>
</evidence>
<dbReference type="PANTHER" id="PTHR43386">
    <property type="entry name" value="OLIGOPEPTIDE TRANSPORT SYSTEM PERMEASE PROTEIN APPC"/>
    <property type="match status" value="1"/>
</dbReference>
<feature type="transmembrane region" description="Helical" evidence="9">
    <location>
        <begin position="415"/>
        <end position="439"/>
    </location>
</feature>
<dbReference type="CDD" id="cd06261">
    <property type="entry name" value="TM_PBP2"/>
    <property type="match status" value="1"/>
</dbReference>
<dbReference type="Pfam" id="PF12911">
    <property type="entry name" value="OppC_N"/>
    <property type="match status" value="1"/>
</dbReference>
<evidence type="ECO:0000256" key="2">
    <source>
        <dbReference type="ARBA" id="ARBA00022448"/>
    </source>
</evidence>
<dbReference type="InterPro" id="IPR000515">
    <property type="entry name" value="MetI-like"/>
</dbReference>
<keyword evidence="5" id="KW-0571">Peptide transport</keyword>
<dbReference type="PROSITE" id="PS50928">
    <property type="entry name" value="ABC_TM1"/>
    <property type="match status" value="1"/>
</dbReference>
<evidence type="ECO:0000256" key="8">
    <source>
        <dbReference type="ARBA" id="ARBA00023136"/>
    </source>
</evidence>
<keyword evidence="3" id="KW-1003">Cell membrane</keyword>
<dbReference type="InterPro" id="IPR025966">
    <property type="entry name" value="OppC_N"/>
</dbReference>
<evidence type="ECO:0000256" key="4">
    <source>
        <dbReference type="ARBA" id="ARBA00022692"/>
    </source>
</evidence>
<feature type="transmembrane region" description="Helical" evidence="9">
    <location>
        <begin position="22"/>
        <end position="43"/>
    </location>
</feature>
<evidence type="ECO:0000256" key="6">
    <source>
        <dbReference type="ARBA" id="ARBA00022927"/>
    </source>
</evidence>
<comment type="caution">
    <text evidence="11">The sequence shown here is derived from an EMBL/GenBank/DDBJ whole genome shotgun (WGS) entry which is preliminary data.</text>
</comment>
<feature type="transmembrane region" description="Helical" evidence="9">
    <location>
        <begin position="533"/>
        <end position="554"/>
    </location>
</feature>
<dbReference type="RefSeq" id="WP_201158643.1">
    <property type="nucleotide sequence ID" value="NZ_NHSD01000329.1"/>
</dbReference>
<dbReference type="Proteomes" id="UP000706333">
    <property type="component" value="Unassembled WGS sequence"/>
</dbReference>
<dbReference type="Pfam" id="PF00528">
    <property type="entry name" value="BPD_transp_1"/>
    <property type="match status" value="1"/>
</dbReference>
<evidence type="ECO:0000256" key="5">
    <source>
        <dbReference type="ARBA" id="ARBA00022856"/>
    </source>
</evidence>
<dbReference type="Gene3D" id="1.10.3720.10">
    <property type="entry name" value="MetI-like"/>
    <property type="match status" value="1"/>
</dbReference>
<dbReference type="GO" id="GO:0005886">
    <property type="term" value="C:plasma membrane"/>
    <property type="evidence" value="ECO:0007669"/>
    <property type="project" value="UniProtKB-SubCell"/>
</dbReference>
<dbReference type="InterPro" id="IPR015943">
    <property type="entry name" value="WD40/YVTN_repeat-like_dom_sf"/>
</dbReference>
<keyword evidence="8 9" id="KW-0472">Membrane</keyword>
<organism evidence="11 12">
    <name type="scientific">Rhodobaculum claviforme</name>
    <dbReference type="NCBI Taxonomy" id="1549854"/>
    <lineage>
        <taxon>Bacteria</taxon>
        <taxon>Pseudomonadati</taxon>
        <taxon>Pseudomonadota</taxon>
        <taxon>Alphaproteobacteria</taxon>
        <taxon>Rhodobacterales</taxon>
        <taxon>Paracoccaceae</taxon>
        <taxon>Rhodobaculum</taxon>
    </lineage>
</organism>
<reference evidence="11" key="2">
    <citation type="journal article" date="2020" name="Microorganisms">
        <title>Osmotic Adaptation and Compatible Solute Biosynthesis of Phototrophic Bacteria as Revealed from Genome Analyses.</title>
        <authorList>
            <person name="Imhoff J.F."/>
            <person name="Rahn T."/>
            <person name="Kunzel S."/>
            <person name="Keller A."/>
            <person name="Neulinger S.C."/>
        </authorList>
    </citation>
    <scope>NUCLEOTIDE SEQUENCE</scope>
    <source>
        <strain evidence="11">LMG 28126</strain>
    </source>
</reference>
<sequence length="569" mass="60924">MTLPPFLRAAAGPLKLMVQDRLAVIGMCVLGFIIAMALFAPLLSTHDPRQINEIEDGSVLLRGPDGWALSDSLGPLALNDADTAAGEALIVGREGTVWARDGDGWTRRSVPTDADLNAVAIGPQGGALIVGAGGTILLRDGDGWTAIPAPAPAELRGVAWIDAATALAVGAGEEIWRIDTAAGTVEEVTSPVGRGFSLNSVARDVDGTLLAVGVRGLAIRYDPDTGTSLERLGSSRDLNHIHIAPGGAALVTGERGTLLRRDGTDWTTDPAPDTRALRAGWIDDDGRAVAVGRNGIVMEWDGAAWVLVDTESERHLRALLIDGDRWMALGSDRFVVRLAPPSAEHWFGTDHLGRDLYSQNVHGSQIALLVGFLGATLVVLIGTNVGLIAGYYRGRTETVLMRTVDVMYGIPFEPFALILVLLFQPSLLIVILAVSLLTWRTVARLIRSQVLSLRERPFVKAARVAGASDLRIMYLHIFPNVMPLVFLELAIIVGVSIIAEATLSFLGLGPPQSISWGGILHDARLSGAWRTAWWWNLPPGILIMTTVLSVFFISRSLEVVANPRLRARG</sequence>
<comment type="similarity">
    <text evidence="9">Belongs to the binding-protein-dependent transport system permease family.</text>
</comment>
<name>A0A934TMK4_9RHOB</name>
<protein>
    <submittedName>
        <fullName evidence="11">ABC transporter permease</fullName>
    </submittedName>
</protein>
<dbReference type="EMBL" id="NHSD01000329">
    <property type="protein sequence ID" value="MBK5928880.1"/>
    <property type="molecule type" value="Genomic_DNA"/>
</dbReference>
<dbReference type="Gene3D" id="2.130.10.10">
    <property type="entry name" value="YVTN repeat-like/Quinoprotein amine dehydrogenase"/>
    <property type="match status" value="1"/>
</dbReference>
<evidence type="ECO:0000259" key="10">
    <source>
        <dbReference type="PROSITE" id="PS50928"/>
    </source>
</evidence>
<dbReference type="InterPro" id="IPR035906">
    <property type="entry name" value="MetI-like_sf"/>
</dbReference>
<keyword evidence="2 9" id="KW-0813">Transport</keyword>
<feature type="transmembrane region" description="Helical" evidence="9">
    <location>
        <begin position="481"/>
        <end position="506"/>
    </location>
</feature>
<evidence type="ECO:0000313" key="11">
    <source>
        <dbReference type="EMBL" id="MBK5928880.1"/>
    </source>
</evidence>
<dbReference type="InterPro" id="IPR050366">
    <property type="entry name" value="BP-dependent_transpt_permease"/>
</dbReference>
<evidence type="ECO:0000256" key="9">
    <source>
        <dbReference type="RuleBase" id="RU363032"/>
    </source>
</evidence>
<dbReference type="AlphaFoldDB" id="A0A934TMK4"/>
<keyword evidence="7 9" id="KW-1133">Transmembrane helix</keyword>
<dbReference type="GO" id="GO:0055085">
    <property type="term" value="P:transmembrane transport"/>
    <property type="evidence" value="ECO:0007669"/>
    <property type="project" value="InterPro"/>
</dbReference>
<dbReference type="SUPFAM" id="SSF161098">
    <property type="entry name" value="MetI-like"/>
    <property type="match status" value="1"/>
</dbReference>
<dbReference type="GO" id="GO:0015833">
    <property type="term" value="P:peptide transport"/>
    <property type="evidence" value="ECO:0007669"/>
    <property type="project" value="UniProtKB-KW"/>
</dbReference>
<proteinExistence type="inferred from homology"/>
<dbReference type="GO" id="GO:0015031">
    <property type="term" value="P:protein transport"/>
    <property type="evidence" value="ECO:0007669"/>
    <property type="project" value="UniProtKB-KW"/>
</dbReference>
<keyword evidence="6" id="KW-0653">Protein transport</keyword>
<keyword evidence="4 9" id="KW-0812">Transmembrane</keyword>
<feature type="domain" description="ABC transmembrane type-1" evidence="10">
    <location>
        <begin position="364"/>
        <end position="554"/>
    </location>
</feature>
<accession>A0A934TMK4</accession>
<dbReference type="PANTHER" id="PTHR43386:SF1">
    <property type="entry name" value="D,D-DIPEPTIDE TRANSPORT SYSTEM PERMEASE PROTEIN DDPC-RELATED"/>
    <property type="match status" value="1"/>
</dbReference>
<feature type="transmembrane region" description="Helical" evidence="9">
    <location>
        <begin position="366"/>
        <end position="392"/>
    </location>
</feature>
<comment type="subcellular location">
    <subcellularLocation>
        <location evidence="1 9">Cell membrane</location>
        <topology evidence="1 9">Multi-pass membrane protein</topology>
    </subcellularLocation>
</comment>
<reference evidence="11" key="1">
    <citation type="submission" date="2017-05" db="EMBL/GenBank/DDBJ databases">
        <authorList>
            <person name="Imhoff J.F."/>
            <person name="Rahn T."/>
            <person name="Kuenzel S."/>
            <person name="Neulinger S.C."/>
        </authorList>
    </citation>
    <scope>NUCLEOTIDE SEQUENCE</scope>
    <source>
        <strain evidence="11">LMG 28126</strain>
    </source>
</reference>
<evidence type="ECO:0000256" key="1">
    <source>
        <dbReference type="ARBA" id="ARBA00004651"/>
    </source>
</evidence>
<keyword evidence="12" id="KW-1185">Reference proteome</keyword>